<dbReference type="Proteomes" id="UP001248581">
    <property type="component" value="Chromosome"/>
</dbReference>
<accession>A0ABY9TMS7</accession>
<keyword evidence="1" id="KW-0963">Cytoplasm</keyword>
<dbReference type="SUPFAM" id="SSF55021">
    <property type="entry name" value="ACT-like"/>
    <property type="match status" value="2"/>
</dbReference>
<reference evidence="4" key="1">
    <citation type="submission" date="2023-09" db="EMBL/GenBank/DDBJ databases">
        <authorList>
            <person name="Li S."/>
            <person name="Li X."/>
            <person name="Zhang C."/>
            <person name="Zhao Z."/>
        </authorList>
    </citation>
    <scope>NUCLEOTIDE SEQUENCE [LARGE SCALE GENOMIC DNA]</scope>
    <source>
        <strain evidence="4">SQ345</strain>
    </source>
</reference>
<dbReference type="PIRSF" id="PIRSF028103">
    <property type="entry name" value="GcvR"/>
    <property type="match status" value="1"/>
</dbReference>
<evidence type="ECO:0000256" key="1">
    <source>
        <dbReference type="PIRNR" id="PIRNR028103"/>
    </source>
</evidence>
<name>A0ABY9TMS7_9GAMM</name>
<sequence>MAHYLVFTALGSDRTGIVSEVTKLTSEFGCNIDDSRMAILGNEFTLVMLLSGSKSAINQIESRLPLLAHSLALLTIIKRTTQPEKAAISECLEVEIKGEDSKGILKQVTQFFAKRKIDLTSLKTITMPKTNIITTSLLINISEQTNKQQLEQEFQQLCQTLAVSGNFKTPTNFIL</sequence>
<comment type="subcellular location">
    <subcellularLocation>
        <location evidence="1">Cytoplasm</location>
    </subcellularLocation>
</comment>
<dbReference type="RefSeq" id="WP_348389289.1">
    <property type="nucleotide sequence ID" value="NZ_CP134146.1"/>
</dbReference>
<dbReference type="PANTHER" id="PTHR34875:SF5">
    <property type="entry name" value="GLYCINE CLEAVAGE SYSTEM TRANSCRIPTIONAL REPRESSOR"/>
    <property type="match status" value="1"/>
</dbReference>
<organism evidence="3 4">
    <name type="scientific">Thalassotalea nanhaiensis</name>
    <dbReference type="NCBI Taxonomy" id="3065648"/>
    <lineage>
        <taxon>Bacteria</taxon>
        <taxon>Pseudomonadati</taxon>
        <taxon>Pseudomonadota</taxon>
        <taxon>Gammaproteobacteria</taxon>
        <taxon>Alteromonadales</taxon>
        <taxon>Colwelliaceae</taxon>
        <taxon>Thalassotalea</taxon>
    </lineage>
</organism>
<evidence type="ECO:0000313" key="3">
    <source>
        <dbReference type="EMBL" id="WNC70148.1"/>
    </source>
</evidence>
<dbReference type="PANTHER" id="PTHR34875">
    <property type="entry name" value="UPF0237 PROTEIN MJ1558"/>
    <property type="match status" value="1"/>
</dbReference>
<dbReference type="InterPro" id="IPR045865">
    <property type="entry name" value="ACT-like_dom_sf"/>
</dbReference>
<dbReference type="Gene3D" id="3.30.70.260">
    <property type="match status" value="2"/>
</dbReference>
<dbReference type="InterPro" id="IPR050990">
    <property type="entry name" value="UPF0237/GcvR_regulator"/>
</dbReference>
<dbReference type="EMBL" id="CP134146">
    <property type="protein sequence ID" value="WNC70148.1"/>
    <property type="molecule type" value="Genomic_DNA"/>
</dbReference>
<dbReference type="Pfam" id="PF13740">
    <property type="entry name" value="ACT_6"/>
    <property type="match status" value="1"/>
</dbReference>
<feature type="domain" description="ACT" evidence="2">
    <location>
        <begin position="93"/>
        <end position="175"/>
    </location>
</feature>
<dbReference type="PROSITE" id="PS51671">
    <property type="entry name" value="ACT"/>
    <property type="match status" value="1"/>
</dbReference>
<evidence type="ECO:0000259" key="2">
    <source>
        <dbReference type="PROSITE" id="PS51671"/>
    </source>
</evidence>
<keyword evidence="4" id="KW-1185">Reference proteome</keyword>
<dbReference type="InterPro" id="IPR002912">
    <property type="entry name" value="ACT_dom"/>
</dbReference>
<dbReference type="InterPro" id="IPR016867">
    <property type="entry name" value="GcvR"/>
</dbReference>
<gene>
    <name evidence="3" type="ORF">RI845_08400</name>
</gene>
<protein>
    <recommendedName>
        <fullName evidence="1">Glycine cleavage system transcriptional repressor</fullName>
    </recommendedName>
</protein>
<keyword evidence="1" id="KW-0678">Repressor</keyword>
<evidence type="ECO:0000313" key="4">
    <source>
        <dbReference type="Proteomes" id="UP001248581"/>
    </source>
</evidence>
<keyword evidence="1" id="KW-0804">Transcription</keyword>
<proteinExistence type="predicted"/>